<dbReference type="PROSITE" id="PS50092">
    <property type="entry name" value="TSP1"/>
    <property type="match status" value="3"/>
</dbReference>
<evidence type="ECO:0000256" key="5">
    <source>
        <dbReference type="ARBA" id="ARBA00022536"/>
    </source>
</evidence>
<dbReference type="Gene3D" id="2.10.70.10">
    <property type="entry name" value="Complement Module, domain 1"/>
    <property type="match status" value="2"/>
</dbReference>
<dbReference type="Pfam" id="PF00057">
    <property type="entry name" value="Ldl_recept_a"/>
    <property type="match status" value="1"/>
</dbReference>
<sequence length="958" mass="108019">MVRNLFEVASPSRAPFRLMMGPYRHALTLYLLSLCVSASLACFCEKYPWSQWSTCSVTCGGGQTSRYRKFHIDEYYHKFNCVNICSPSTQRKECNTQGCSTPCVIGDWASWSTCDPCVRKQFRYRPLLKPAQFGGRCEETKMDSDRPCLPDRLCNIQQTDCVNMFRCLNGRCIAAELECNGQHDCGDGSDEEGCKIKRDPPCLRKVQPLPGAQLIGSGYNVLAGEMGGEVLNNTYYGKECVTMRSGIIGELYRVPSNLENITFTVSDLEDDVTSEFYSDPSDYESKISSSSQHYGDHTSSFNIPILFGRRKSKKTRRTSSFSEIIKASAQKDSAFVRVHKTIAVSEFRMNENKLHASETFLEALSNLPLEYHYAMYSRIFQDFGTHYFTAGKTGGVYDVLYQYDREEINSSGLTQAEMKECVKTETVTRVLFIKVRRTKTKCTQNHMTEQTKGSILEAAEKSVSMVRGGRAEFAAALAWQKGKSFPTEQYQHWKLSVQHNPTVVDFELRPILGLVKGIPCAVTKRRHLERAMMEYMENFDPCRCSPCPNNAKTVMVENSCVCVCKAGTYGDSCEHRVQGYHSTVQDGAWSCWSSWTHCDASHRRTRSRRCNNPAPRDGGKACDGPEQEEQHCVISLFGDGDSLCVNDYEVRREVDDRENPHPSDDATYCPKPDAPVNGFLRISKHWYAVAEMLEVICFSGFELRGYQFYRCLPDGTWHKEDVECQRTVCVRPRVSEPATIQPLQSEYSVGERIRVRCPPRMAAAGQADYTCGPSLSWEPEIPGEIHCQSVIDTSVCQPGKKLSEGQCVCMSVEQDCGIADRWELCVFDAAAQTLLNSSSCAYLANRCLGQELQLVKEGPCEDSDLPWAVERTRLSASSSKRELCASVDTCYDWERCRESKCTCLLPNQCPHGDAKDYCIAFRSREQRVSLCKLGTIICKKIPFQMCASSEPTFQTPEH</sequence>
<evidence type="ECO:0000256" key="14">
    <source>
        <dbReference type="ARBA" id="ARBA00023058"/>
    </source>
</evidence>
<dbReference type="InterPro" id="IPR003884">
    <property type="entry name" value="FacI_MAC"/>
</dbReference>
<evidence type="ECO:0000256" key="8">
    <source>
        <dbReference type="ARBA" id="ARBA00022659"/>
    </source>
</evidence>
<keyword evidence="12" id="KW-0391">Immunity</keyword>
<feature type="domain" description="Sushi" evidence="23">
    <location>
        <begin position="727"/>
        <end position="789"/>
    </location>
</feature>
<comment type="subcellular location">
    <subcellularLocation>
        <location evidence="2">Secreted</location>
    </subcellularLocation>
    <subcellularLocation>
        <location evidence="1">Target cell membrane</location>
    </subcellularLocation>
</comment>
<proteinExistence type="evidence at transcript level"/>
<dbReference type="InterPro" id="IPR035976">
    <property type="entry name" value="Sushi/SCR/CCP_sf"/>
</dbReference>
<dbReference type="Pfam" id="PF21288">
    <property type="entry name" value="Kazal_C6"/>
    <property type="match status" value="1"/>
</dbReference>
<keyword evidence="10" id="KW-0677">Repeat</keyword>
<keyword evidence="16 21" id="KW-1015">Disulfide bond</keyword>
<evidence type="ECO:0000256" key="9">
    <source>
        <dbReference type="ARBA" id="ARBA00022729"/>
    </source>
</evidence>
<dbReference type="InterPro" id="IPR000884">
    <property type="entry name" value="TSP1_rpt"/>
</dbReference>
<dbReference type="CDD" id="cd00112">
    <property type="entry name" value="LDLa"/>
    <property type="match status" value="1"/>
</dbReference>
<dbReference type="InterPro" id="IPR000436">
    <property type="entry name" value="Sushi_SCR_CCP_dom"/>
</dbReference>
<feature type="disulfide bond" evidence="20">
    <location>
        <begin position="179"/>
        <end position="194"/>
    </location>
</feature>
<evidence type="ECO:0000256" key="11">
    <source>
        <dbReference type="ARBA" id="ARBA00022852"/>
    </source>
</evidence>
<dbReference type="PROSITE" id="PS50923">
    <property type="entry name" value="SUSHI"/>
    <property type="match status" value="2"/>
</dbReference>
<feature type="chain" id="PRO_5003008403" evidence="22">
    <location>
        <begin position="42"/>
        <end position="958"/>
    </location>
</feature>
<dbReference type="PANTHER" id="PTHR45742">
    <property type="entry name" value="COMPLEMENT COMPONENT C6"/>
    <property type="match status" value="1"/>
</dbReference>
<dbReference type="PROSITE" id="PS01209">
    <property type="entry name" value="LDLRA_1"/>
    <property type="match status" value="1"/>
</dbReference>
<dbReference type="InterPro" id="IPR036055">
    <property type="entry name" value="LDL_receptor-like_sf"/>
</dbReference>
<feature type="signal peptide" evidence="22">
    <location>
        <begin position="1"/>
        <end position="41"/>
    </location>
</feature>
<keyword evidence="18" id="KW-0325">Glycoprotein</keyword>
<dbReference type="Pfam" id="PF00090">
    <property type="entry name" value="TSP_1"/>
    <property type="match status" value="2"/>
</dbReference>
<dbReference type="InterPro" id="IPR048828">
    <property type="entry name" value="C6_KAZAL"/>
</dbReference>
<dbReference type="PROSITE" id="PS00279">
    <property type="entry name" value="MACPF_1"/>
    <property type="match status" value="1"/>
</dbReference>
<dbReference type="Pfam" id="PF00084">
    <property type="entry name" value="Sushi"/>
    <property type="match status" value="2"/>
</dbReference>
<evidence type="ECO:0000256" key="16">
    <source>
        <dbReference type="ARBA" id="ARBA00023157"/>
    </source>
</evidence>
<dbReference type="PRINTS" id="PR00764">
    <property type="entry name" value="COMPLEMENTC9"/>
</dbReference>
<protein>
    <submittedName>
        <fullName evidence="25">Complement component C6</fullName>
    </submittedName>
</protein>
<evidence type="ECO:0000259" key="24">
    <source>
        <dbReference type="PROSITE" id="PS51412"/>
    </source>
</evidence>
<dbReference type="Gene3D" id="4.10.400.10">
    <property type="entry name" value="Low-density Lipoprotein Receptor"/>
    <property type="match status" value="1"/>
</dbReference>
<evidence type="ECO:0000256" key="7">
    <source>
        <dbReference type="ARBA" id="ARBA00022588"/>
    </source>
</evidence>
<dbReference type="SMART" id="SM00057">
    <property type="entry name" value="FIMAC"/>
    <property type="match status" value="2"/>
</dbReference>
<evidence type="ECO:0000256" key="2">
    <source>
        <dbReference type="ARBA" id="ARBA00004613"/>
    </source>
</evidence>
<dbReference type="PANTHER" id="PTHR45742:SF4">
    <property type="entry name" value="COMPLEMENT COMPONENT C6"/>
    <property type="match status" value="1"/>
</dbReference>
<dbReference type="SMART" id="SM00209">
    <property type="entry name" value="TSP1"/>
    <property type="match status" value="3"/>
</dbReference>
<evidence type="ECO:0000259" key="23">
    <source>
        <dbReference type="PROSITE" id="PS50923"/>
    </source>
</evidence>
<dbReference type="InterPro" id="IPR020863">
    <property type="entry name" value="MACPF_CS"/>
</dbReference>
<dbReference type="PROSITE" id="PS51412">
    <property type="entry name" value="MACPF_2"/>
    <property type="match status" value="1"/>
</dbReference>
<evidence type="ECO:0000256" key="4">
    <source>
        <dbReference type="ARBA" id="ARBA00022525"/>
    </source>
</evidence>
<evidence type="ECO:0000256" key="1">
    <source>
        <dbReference type="ARBA" id="ARBA00004175"/>
    </source>
</evidence>
<keyword evidence="17" id="KW-0179">Complement alternate pathway</keyword>
<keyword evidence="9 22" id="KW-0732">Signal</keyword>
<dbReference type="GO" id="GO:0006958">
    <property type="term" value="P:complement activation, classical pathway"/>
    <property type="evidence" value="ECO:0007669"/>
    <property type="project" value="UniProtKB-KW"/>
</dbReference>
<keyword evidence="4" id="KW-0964">Secreted</keyword>
<feature type="domain" description="Sushi" evidence="23">
    <location>
        <begin position="667"/>
        <end position="726"/>
    </location>
</feature>
<evidence type="ECO:0000256" key="18">
    <source>
        <dbReference type="ARBA" id="ARBA00023180"/>
    </source>
</evidence>
<dbReference type="PROSITE" id="PS00022">
    <property type="entry name" value="EGF_1"/>
    <property type="match status" value="1"/>
</dbReference>
<feature type="disulfide bond" evidence="20">
    <location>
        <begin position="167"/>
        <end position="185"/>
    </location>
</feature>
<feature type="domain" description="MACPF" evidence="24">
    <location>
        <begin position="198"/>
        <end position="543"/>
    </location>
</feature>
<dbReference type="GO" id="GO:0006957">
    <property type="term" value="P:complement activation, alternative pathway"/>
    <property type="evidence" value="ECO:0007669"/>
    <property type="project" value="UniProtKB-KW"/>
</dbReference>
<dbReference type="SMART" id="SM00457">
    <property type="entry name" value="MACPF"/>
    <property type="match status" value="1"/>
</dbReference>
<accession>D0FYH7</accession>
<keyword evidence="11" id="KW-0204">Cytolysis</keyword>
<dbReference type="Gene3D" id="2.10.25.10">
    <property type="entry name" value="Laminin"/>
    <property type="match status" value="1"/>
</dbReference>
<evidence type="ECO:0000256" key="22">
    <source>
        <dbReference type="SAM" id="SignalP"/>
    </source>
</evidence>
<gene>
    <name evidence="25" type="primary">C6</name>
</gene>
<dbReference type="GO" id="GO:0031640">
    <property type="term" value="P:killing of cells of another organism"/>
    <property type="evidence" value="ECO:0007669"/>
    <property type="project" value="UniProtKB-KW"/>
</dbReference>
<evidence type="ECO:0000313" key="25">
    <source>
        <dbReference type="EMBL" id="BAI47540.1"/>
    </source>
</evidence>
<keyword evidence="5" id="KW-0245">EGF-like domain</keyword>
<keyword evidence="7" id="KW-0399">Innate immunity</keyword>
<dbReference type="GO" id="GO:0005579">
    <property type="term" value="C:membrane attack complex"/>
    <property type="evidence" value="ECO:0007669"/>
    <property type="project" value="UniProtKB-KW"/>
</dbReference>
<evidence type="ECO:0000256" key="19">
    <source>
        <dbReference type="ARBA" id="ARBA00023298"/>
    </source>
</evidence>
<dbReference type="PROSITE" id="PS50068">
    <property type="entry name" value="LDLRA_2"/>
    <property type="match status" value="1"/>
</dbReference>
<keyword evidence="13" id="KW-0180">Complement pathway</keyword>
<evidence type="ECO:0000256" key="17">
    <source>
        <dbReference type="ARBA" id="ARBA00023162"/>
    </source>
</evidence>
<evidence type="ECO:0000256" key="3">
    <source>
        <dbReference type="ARBA" id="ARBA00009214"/>
    </source>
</evidence>
<dbReference type="InterPro" id="IPR036383">
    <property type="entry name" value="TSP1_rpt_sf"/>
</dbReference>
<organism evidence="25">
    <name type="scientific">Mustelus manazo</name>
    <name type="common">Starspotted smooth-hound</name>
    <dbReference type="NCBI Taxonomy" id="79736"/>
    <lineage>
        <taxon>Eukaryota</taxon>
        <taxon>Metazoa</taxon>
        <taxon>Chordata</taxon>
        <taxon>Craniata</taxon>
        <taxon>Vertebrata</taxon>
        <taxon>Chondrichthyes</taxon>
        <taxon>Elasmobranchii</taxon>
        <taxon>Galeomorphii</taxon>
        <taxon>Galeoidea</taxon>
        <taxon>Carcharhiniformes</taxon>
        <taxon>Triakidae</taxon>
        <taxon>Mustelus</taxon>
    </lineage>
</organism>
<dbReference type="GO" id="GO:0005576">
    <property type="term" value="C:extracellular region"/>
    <property type="evidence" value="ECO:0007669"/>
    <property type="project" value="UniProtKB-SubCell"/>
</dbReference>
<dbReference type="InterPro" id="IPR023415">
    <property type="entry name" value="LDLR_class-A_CS"/>
</dbReference>
<dbReference type="InterPro" id="IPR001862">
    <property type="entry name" value="MAC_perforin"/>
</dbReference>
<name>D0FYH7_MUSMN</name>
<keyword evidence="19" id="KW-1053">Target membrane</keyword>
<evidence type="ECO:0000256" key="15">
    <source>
        <dbReference type="ARBA" id="ARBA00023136"/>
    </source>
</evidence>
<reference evidence="25" key="1">
    <citation type="journal article" date="2009" name="Fish Shellfish Immunol.">
        <title>Molecular cloning of the terminal complement components C6 and C8beta of cartilaginous fish.</title>
        <authorList>
            <person name="Kimura A."/>
            <person name="Nonaka M."/>
        </authorList>
    </citation>
    <scope>NUCLEOTIDE SEQUENCE</scope>
</reference>
<dbReference type="Gene3D" id="3.30.60.30">
    <property type="match status" value="2"/>
</dbReference>
<evidence type="ECO:0000256" key="12">
    <source>
        <dbReference type="ARBA" id="ARBA00022859"/>
    </source>
</evidence>
<keyword evidence="8 21" id="KW-0768">Sushi</keyword>
<dbReference type="SUPFAM" id="SSF57424">
    <property type="entry name" value="LDL receptor-like module"/>
    <property type="match status" value="1"/>
</dbReference>
<dbReference type="InterPro" id="IPR002172">
    <property type="entry name" value="LDrepeatLR_classA_rpt"/>
</dbReference>
<dbReference type="CDD" id="cd00033">
    <property type="entry name" value="CCP"/>
    <property type="match status" value="2"/>
</dbReference>
<evidence type="ECO:0000256" key="20">
    <source>
        <dbReference type="PROSITE-ProRule" id="PRU00124"/>
    </source>
</evidence>
<dbReference type="SUPFAM" id="SSF82895">
    <property type="entry name" value="TSP-1 type 1 repeat"/>
    <property type="match status" value="2"/>
</dbReference>
<evidence type="ECO:0000256" key="21">
    <source>
        <dbReference type="PROSITE-ProRule" id="PRU00302"/>
    </source>
</evidence>
<feature type="disulfide bond" evidence="21">
    <location>
        <begin position="697"/>
        <end position="724"/>
    </location>
</feature>
<dbReference type="Pfam" id="PF01823">
    <property type="entry name" value="MACPF"/>
    <property type="match status" value="1"/>
</dbReference>
<keyword evidence="6" id="KW-1052">Target cell membrane</keyword>
<dbReference type="Gene3D" id="2.20.100.10">
    <property type="entry name" value="Thrombospondin type-1 (TSP1) repeat"/>
    <property type="match status" value="2"/>
</dbReference>
<dbReference type="InterPro" id="IPR000742">
    <property type="entry name" value="EGF"/>
</dbReference>
<dbReference type="SMART" id="SM00032">
    <property type="entry name" value="CCP"/>
    <property type="match status" value="2"/>
</dbReference>
<comment type="caution">
    <text evidence="21">Lacks conserved residue(s) required for the propagation of feature annotation.</text>
</comment>
<dbReference type="FunFam" id="2.20.100.10:FF:000001">
    <property type="entry name" value="semaphorin-5A isoform X1"/>
    <property type="match status" value="1"/>
</dbReference>
<dbReference type="EMBL" id="AB485948">
    <property type="protein sequence ID" value="BAI47540.1"/>
    <property type="molecule type" value="mRNA"/>
</dbReference>
<keyword evidence="14" id="KW-0473">Membrane attack complex</keyword>
<dbReference type="SUPFAM" id="SSF57535">
    <property type="entry name" value="Complement control module/SCR domain"/>
    <property type="match status" value="2"/>
</dbReference>
<dbReference type="GO" id="GO:0044218">
    <property type="term" value="C:other organism cell membrane"/>
    <property type="evidence" value="ECO:0007669"/>
    <property type="project" value="UniProtKB-KW"/>
</dbReference>
<dbReference type="AlphaFoldDB" id="D0FYH7"/>
<comment type="similarity">
    <text evidence="3">Belongs to the complement C6/C7/C8/C9 family.</text>
</comment>
<keyword evidence="15" id="KW-0472">Membrane</keyword>
<dbReference type="InterPro" id="IPR020864">
    <property type="entry name" value="MACPF"/>
</dbReference>
<evidence type="ECO:0000256" key="13">
    <source>
        <dbReference type="ARBA" id="ARBA00022875"/>
    </source>
</evidence>
<evidence type="ECO:0000256" key="10">
    <source>
        <dbReference type="ARBA" id="ARBA00022737"/>
    </source>
</evidence>
<dbReference type="SMART" id="SM00192">
    <property type="entry name" value="LDLa"/>
    <property type="match status" value="1"/>
</dbReference>
<evidence type="ECO:0000256" key="6">
    <source>
        <dbReference type="ARBA" id="ARBA00022537"/>
    </source>
</evidence>